<dbReference type="NCBIfam" id="NF003549">
    <property type="entry name" value="PRK05205.1-5"/>
    <property type="match status" value="1"/>
</dbReference>
<evidence type="ECO:0000256" key="3">
    <source>
        <dbReference type="ARBA" id="ARBA00023163"/>
    </source>
</evidence>
<dbReference type="InterPro" id="IPR050137">
    <property type="entry name" value="PyrR_bifunctional"/>
</dbReference>
<evidence type="ECO:0000256" key="4">
    <source>
        <dbReference type="HAMAP-Rule" id="MF_01219"/>
    </source>
</evidence>
<evidence type="ECO:0000256" key="5">
    <source>
        <dbReference type="SAM" id="MobiDB-lite"/>
    </source>
</evidence>
<dbReference type="Proteomes" id="UP000614410">
    <property type="component" value="Unassembled WGS sequence"/>
</dbReference>
<comment type="function">
    <text evidence="4">Regulates the transcription of the pyrimidine nucleotide (pyr) operon in response to exogenous pyrimidines.</text>
</comment>
<reference evidence="7 8" key="1">
    <citation type="submission" date="2020-10" db="EMBL/GenBank/DDBJ databases">
        <title>Ca. Dormibacterota MAGs.</title>
        <authorList>
            <person name="Montgomery K."/>
        </authorList>
    </citation>
    <scope>NUCLEOTIDE SEQUENCE [LARGE SCALE GENOMIC DNA]</scope>
    <source>
        <strain evidence="7">Mitchell_Peninsula_5</strain>
    </source>
</reference>
<keyword evidence="3 4" id="KW-0804">Transcription</keyword>
<dbReference type="SUPFAM" id="SSF53271">
    <property type="entry name" value="PRTase-like"/>
    <property type="match status" value="1"/>
</dbReference>
<comment type="catalytic activity">
    <reaction evidence="4">
        <text>UMP + diphosphate = 5-phospho-alpha-D-ribose 1-diphosphate + uracil</text>
        <dbReference type="Rhea" id="RHEA:13017"/>
        <dbReference type="ChEBI" id="CHEBI:17568"/>
        <dbReference type="ChEBI" id="CHEBI:33019"/>
        <dbReference type="ChEBI" id="CHEBI:57865"/>
        <dbReference type="ChEBI" id="CHEBI:58017"/>
        <dbReference type="EC" id="2.4.2.9"/>
    </reaction>
</comment>
<keyword evidence="4 7" id="KW-0328">Glycosyltransferase</keyword>
<dbReference type="PANTHER" id="PTHR11608:SF0">
    <property type="entry name" value="BIFUNCTIONAL PROTEIN PYRR"/>
    <property type="match status" value="1"/>
</dbReference>
<dbReference type="EMBL" id="JAEKNN010000051">
    <property type="protein sequence ID" value="MBJ7609787.1"/>
    <property type="molecule type" value="Genomic_DNA"/>
</dbReference>
<evidence type="ECO:0000313" key="7">
    <source>
        <dbReference type="EMBL" id="MBJ7609787.1"/>
    </source>
</evidence>
<comment type="similarity">
    <text evidence="1 4">Belongs to the purine/pyrimidine phosphoribosyltransferase family. PyrR subfamily.</text>
</comment>
<name>A0A934NA59_9BACT</name>
<dbReference type="HAMAP" id="MF_01219">
    <property type="entry name" value="PyrR"/>
    <property type="match status" value="1"/>
</dbReference>
<gene>
    <name evidence="4 7" type="primary">pyrR</name>
    <name evidence="7" type="ORF">JF887_10235</name>
</gene>
<dbReference type="Pfam" id="PF00156">
    <property type="entry name" value="Pribosyltran"/>
    <property type="match status" value="1"/>
</dbReference>
<proteinExistence type="inferred from homology"/>
<feature type="region of interest" description="Disordered" evidence="5">
    <location>
        <begin position="61"/>
        <end position="83"/>
    </location>
</feature>
<feature type="domain" description="Phosphoribosyltransferase" evidence="6">
    <location>
        <begin position="4"/>
        <end position="141"/>
    </location>
</feature>
<dbReference type="Gene3D" id="3.40.50.2020">
    <property type="match status" value="1"/>
</dbReference>
<dbReference type="CDD" id="cd06223">
    <property type="entry name" value="PRTases_typeI"/>
    <property type="match status" value="1"/>
</dbReference>
<dbReference type="GO" id="GO:0004845">
    <property type="term" value="F:uracil phosphoribosyltransferase activity"/>
    <property type="evidence" value="ECO:0007669"/>
    <property type="project" value="UniProtKB-UniRule"/>
</dbReference>
<evidence type="ECO:0000256" key="2">
    <source>
        <dbReference type="ARBA" id="ARBA00023015"/>
    </source>
</evidence>
<dbReference type="InterPro" id="IPR000836">
    <property type="entry name" value="PRTase_dom"/>
</dbReference>
<protein>
    <recommendedName>
        <fullName evidence="4">Bifunctional protein PyrR</fullName>
    </recommendedName>
    <domain>
        <recommendedName>
            <fullName evidence="4">Pyrimidine operon regulatory protein</fullName>
        </recommendedName>
    </domain>
    <domain>
        <recommendedName>
            <fullName evidence="4">Uracil phosphoribosyltransferase</fullName>
            <shortName evidence="4">UPRTase</shortName>
            <ecNumber evidence="4">2.4.2.9</ecNumber>
        </recommendedName>
    </domain>
</protein>
<comment type="caution">
    <text evidence="7">The sequence shown here is derived from an EMBL/GenBank/DDBJ whole genome shotgun (WGS) entry which is preliminary data.</text>
</comment>
<evidence type="ECO:0000313" key="8">
    <source>
        <dbReference type="Proteomes" id="UP000614410"/>
    </source>
</evidence>
<organism evidence="7 8">
    <name type="scientific">Candidatus Amunia macphersoniae</name>
    <dbReference type="NCBI Taxonomy" id="3127014"/>
    <lineage>
        <taxon>Bacteria</taxon>
        <taxon>Bacillati</taxon>
        <taxon>Candidatus Dormiibacterota</taxon>
        <taxon>Candidatus Dormibacteria</taxon>
        <taxon>Candidatus Aeolococcales</taxon>
        <taxon>Candidatus Aeolococcaceae</taxon>
        <taxon>Candidatus Amunia</taxon>
    </lineage>
</organism>
<dbReference type="EC" id="2.4.2.9" evidence="4"/>
<comment type="function">
    <text evidence="4">Also displays a weak uracil phosphoribosyltransferase activity which is not physiologically significant.</text>
</comment>
<keyword evidence="2 4" id="KW-0805">Transcription regulation</keyword>
<feature type="short sequence motif" description="PRPP-binding" evidence="4">
    <location>
        <begin position="92"/>
        <end position="104"/>
    </location>
</feature>
<evidence type="ECO:0000256" key="1">
    <source>
        <dbReference type="ARBA" id="ARBA00005565"/>
    </source>
</evidence>
<dbReference type="InterPro" id="IPR023050">
    <property type="entry name" value="PyrR"/>
</dbReference>
<evidence type="ECO:0000259" key="6">
    <source>
        <dbReference type="Pfam" id="PF00156"/>
    </source>
</evidence>
<keyword evidence="4 7" id="KW-0808">Transferase</keyword>
<dbReference type="AlphaFoldDB" id="A0A934NA59"/>
<sequence>MGVARTVIRLAHELGERHHGDQIVLAGIRTRGVPLAARVARALKALGQPLPELASLDLRDYRDDRPRPARPRPRALSAVDGGDPPGIDGRTVVLVDDVLFTGRTLRAALDALIDGGRPATVEMMVLVDRGHRELPMRATYVGKNVPTSTHERVAVRLREVDGVDGAWMIAGPSE</sequence>
<dbReference type="GO" id="GO:0006355">
    <property type="term" value="P:regulation of DNA-templated transcription"/>
    <property type="evidence" value="ECO:0007669"/>
    <property type="project" value="UniProtKB-UniRule"/>
</dbReference>
<accession>A0A934NA59</accession>
<dbReference type="InterPro" id="IPR029057">
    <property type="entry name" value="PRTase-like"/>
</dbReference>
<dbReference type="PANTHER" id="PTHR11608">
    <property type="entry name" value="BIFUNCTIONAL PROTEIN PYRR"/>
    <property type="match status" value="1"/>
</dbReference>